<dbReference type="Proteomes" id="UP000287651">
    <property type="component" value="Unassembled WGS sequence"/>
</dbReference>
<organism evidence="1 2">
    <name type="scientific">Ensete ventricosum</name>
    <name type="common">Abyssinian banana</name>
    <name type="synonym">Musa ensete</name>
    <dbReference type="NCBI Taxonomy" id="4639"/>
    <lineage>
        <taxon>Eukaryota</taxon>
        <taxon>Viridiplantae</taxon>
        <taxon>Streptophyta</taxon>
        <taxon>Embryophyta</taxon>
        <taxon>Tracheophyta</taxon>
        <taxon>Spermatophyta</taxon>
        <taxon>Magnoliopsida</taxon>
        <taxon>Liliopsida</taxon>
        <taxon>Zingiberales</taxon>
        <taxon>Musaceae</taxon>
        <taxon>Ensete</taxon>
    </lineage>
</organism>
<dbReference type="AlphaFoldDB" id="A0A426Y6X4"/>
<evidence type="ECO:0000313" key="2">
    <source>
        <dbReference type="Proteomes" id="UP000287651"/>
    </source>
</evidence>
<comment type="caution">
    <text evidence="1">The sequence shown here is derived from an EMBL/GenBank/DDBJ whole genome shotgun (WGS) entry which is preliminary data.</text>
</comment>
<protein>
    <submittedName>
        <fullName evidence="1">Uncharacterized protein</fullName>
    </submittedName>
</protein>
<gene>
    <name evidence="1" type="ORF">B296_00024606</name>
</gene>
<name>A0A426Y6X4_ENSVE</name>
<reference evidence="1 2" key="1">
    <citation type="journal article" date="2014" name="Agronomy (Basel)">
        <title>A Draft Genome Sequence for Ensete ventricosum, the Drought-Tolerant Tree Against Hunger.</title>
        <authorList>
            <person name="Harrison J."/>
            <person name="Moore K.A."/>
            <person name="Paszkiewicz K."/>
            <person name="Jones T."/>
            <person name="Grant M."/>
            <person name="Ambacheew D."/>
            <person name="Muzemil S."/>
            <person name="Studholme D.J."/>
        </authorList>
    </citation>
    <scope>NUCLEOTIDE SEQUENCE [LARGE SCALE GENOMIC DNA]</scope>
</reference>
<sequence length="144" mass="15761">MQEDSDARCVLPRMTSADNRPLLHRRGGRGGWETESLDCGVGEAAQAINADPARQNRCGGCSAPAIGDLGQLHEQWEKRRCREIGVDLVGSVGREKAQLDIIVGKVIAEGSRKASGLLLFVRGRSNRKMRQGVVQQRKRVTAAW</sequence>
<accession>A0A426Y6X4</accession>
<dbReference type="EMBL" id="AMZH03014589">
    <property type="protein sequence ID" value="RRT47380.1"/>
    <property type="molecule type" value="Genomic_DNA"/>
</dbReference>
<proteinExistence type="predicted"/>
<evidence type="ECO:0000313" key="1">
    <source>
        <dbReference type="EMBL" id="RRT47380.1"/>
    </source>
</evidence>